<reference evidence="16 17" key="1">
    <citation type="journal article" date="2016" name="Nat. Commun.">
        <title>Thousands of microbial genomes shed light on interconnected biogeochemical processes in an aquifer system.</title>
        <authorList>
            <person name="Anantharaman K."/>
            <person name="Brown C.T."/>
            <person name="Hug L.A."/>
            <person name="Sharon I."/>
            <person name="Castelle C.J."/>
            <person name="Probst A.J."/>
            <person name="Thomas B.C."/>
            <person name="Singh A."/>
            <person name="Wilkins M.J."/>
            <person name="Karaoz U."/>
            <person name="Brodie E.L."/>
            <person name="Williams K.H."/>
            <person name="Hubbard S.S."/>
            <person name="Banfield J.F."/>
        </authorList>
    </citation>
    <scope>NUCLEOTIDE SEQUENCE [LARGE SCALE GENOMIC DNA]</scope>
    <source>
        <strain evidence="17">RBG_16_55_9</strain>
    </source>
</reference>
<organism evidence="16 17">
    <name type="scientific">Fraserbacteria sp. (strain RBG_16_55_9)</name>
    <dbReference type="NCBI Taxonomy" id="1817864"/>
    <lineage>
        <taxon>Bacteria</taxon>
        <taxon>Candidatus Fraseribacteriota</taxon>
    </lineage>
</organism>
<keyword evidence="13 15" id="KW-0704">Schiff base</keyword>
<feature type="binding site" description="in other chain" evidence="15">
    <location>
        <position position="18"/>
    </location>
    <ligand>
        <name>beta-D-fructose 1,6-bisphosphate</name>
        <dbReference type="ChEBI" id="CHEBI:32966"/>
        <note>ligand shared between dimeric partners</note>
    </ligand>
</feature>
<feature type="active site" description="Proton donor/acceptor; for FBP aldolase activity" evidence="15">
    <location>
        <position position="230"/>
    </location>
</feature>
<evidence type="ECO:0000256" key="6">
    <source>
        <dbReference type="ARBA" id="ARBA00013093"/>
    </source>
</evidence>
<feature type="binding site" evidence="15">
    <location>
        <position position="233"/>
    </location>
    <ligand>
        <name>Mg(2+)</name>
        <dbReference type="ChEBI" id="CHEBI:18420"/>
        <label>3</label>
    </ligand>
</feature>
<feature type="binding site" evidence="15">
    <location>
        <position position="235"/>
    </location>
    <ligand>
        <name>Mg(2+)</name>
        <dbReference type="ChEBI" id="CHEBI:18420"/>
        <label>2</label>
    </ligand>
</feature>
<feature type="binding site" evidence="15">
    <location>
        <position position="235"/>
    </location>
    <ligand>
        <name>Mg(2+)</name>
        <dbReference type="ChEBI" id="CHEBI:18420"/>
        <label>3</label>
    </ligand>
</feature>
<evidence type="ECO:0000256" key="14">
    <source>
        <dbReference type="ARBA" id="ARBA00023277"/>
    </source>
</evidence>
<feature type="binding site" evidence="15">
    <location>
        <position position="11"/>
    </location>
    <ligand>
        <name>Mg(2+)</name>
        <dbReference type="ChEBI" id="CHEBI:18420"/>
        <label>1</label>
    </ligand>
</feature>
<feature type="binding site" description="in other chain" evidence="15">
    <location>
        <position position="267"/>
    </location>
    <ligand>
        <name>beta-D-fructose 1,6-bisphosphate</name>
        <dbReference type="ChEBI" id="CHEBI:32966"/>
        <note>ligand shared between dimeric partners</note>
    </ligand>
</feature>
<feature type="binding site" evidence="15">
    <location>
        <position position="52"/>
    </location>
    <ligand>
        <name>Mg(2+)</name>
        <dbReference type="ChEBI" id="CHEBI:18420"/>
        <label>2</label>
    </ligand>
</feature>
<protein>
    <recommendedName>
        <fullName evidence="7 15">Fructose-1,6-bisphosphate aldolase/phosphatase</fullName>
        <shortName evidence="15">FBP A/P</shortName>
        <shortName evidence="15">FBP aldolase/phosphatase</shortName>
        <ecNumber evidence="6 15">3.1.3.11</ecNumber>
        <ecNumber evidence="15">4.1.2.13</ecNumber>
    </recommendedName>
</protein>
<comment type="subunit">
    <text evidence="5 15">Homooctamer; dimer of tetramers.</text>
</comment>
<evidence type="ECO:0000256" key="15">
    <source>
        <dbReference type="HAMAP-Rule" id="MF_02067"/>
    </source>
</evidence>
<evidence type="ECO:0000256" key="7">
    <source>
        <dbReference type="ARBA" id="ARBA00018635"/>
    </source>
</evidence>
<feature type="binding site" evidence="15">
    <location>
        <position position="18"/>
    </location>
    <ligand>
        <name>Mg(2+)</name>
        <dbReference type="ChEBI" id="CHEBI:18420"/>
        <label>1</label>
    </ligand>
</feature>
<feature type="binding site" evidence="15">
    <location>
        <position position="51"/>
    </location>
    <ligand>
        <name>Mg(2+)</name>
        <dbReference type="ChEBI" id="CHEBI:18420"/>
        <label>1</label>
    </ligand>
</feature>
<evidence type="ECO:0000256" key="3">
    <source>
        <dbReference type="ARBA" id="ARBA00004742"/>
    </source>
</evidence>
<evidence type="ECO:0000256" key="4">
    <source>
        <dbReference type="ARBA" id="ARBA00010693"/>
    </source>
</evidence>
<dbReference type="STRING" id="1817864.A2Z21_03105"/>
<feature type="binding site" evidence="15">
    <location>
        <position position="93"/>
    </location>
    <ligand>
        <name>Mg(2+)</name>
        <dbReference type="ChEBI" id="CHEBI:18420"/>
        <label>1</label>
    </ligand>
</feature>
<evidence type="ECO:0000256" key="2">
    <source>
        <dbReference type="ARBA" id="ARBA00001946"/>
    </source>
</evidence>
<evidence type="ECO:0000313" key="17">
    <source>
        <dbReference type="Proteomes" id="UP000179157"/>
    </source>
</evidence>
<keyword evidence="12 15" id="KW-0456">Lyase</keyword>
<dbReference type="EMBL" id="MFGX01000061">
    <property type="protein sequence ID" value="OGF55216.1"/>
    <property type="molecule type" value="Genomic_DNA"/>
</dbReference>
<evidence type="ECO:0000256" key="12">
    <source>
        <dbReference type="ARBA" id="ARBA00023239"/>
    </source>
</evidence>
<comment type="catalytic activity">
    <reaction evidence="15">
        <text>beta-D-fructose 1,6-bisphosphate = D-glyceraldehyde 3-phosphate + dihydroxyacetone phosphate</text>
        <dbReference type="Rhea" id="RHEA:14729"/>
        <dbReference type="ChEBI" id="CHEBI:32966"/>
        <dbReference type="ChEBI" id="CHEBI:57642"/>
        <dbReference type="ChEBI" id="CHEBI:59776"/>
        <dbReference type="EC" id="4.1.2.13"/>
    </reaction>
</comment>
<feature type="binding site" evidence="15">
    <location>
        <position position="267"/>
    </location>
    <ligand>
        <name>dihydroxyacetone phosphate</name>
        <dbReference type="ChEBI" id="CHEBI:57642"/>
    </ligand>
</feature>
<feature type="binding site" evidence="15">
    <location>
        <position position="130"/>
    </location>
    <ligand>
        <name>Mg(2+)</name>
        <dbReference type="ChEBI" id="CHEBI:18420"/>
        <label>2</label>
    </ligand>
</feature>
<dbReference type="InterPro" id="IPR002803">
    <property type="entry name" value="FBPase_V"/>
</dbReference>
<dbReference type="PANTHER" id="PTHR38341:SF1">
    <property type="entry name" value="FRUCTOSE-1,6-BISPHOSPHATE ALDOLASE_PHOSPHATASE"/>
    <property type="match status" value="1"/>
</dbReference>
<evidence type="ECO:0000256" key="1">
    <source>
        <dbReference type="ARBA" id="ARBA00001273"/>
    </source>
</evidence>
<keyword evidence="11 15" id="KW-0460">Magnesium</keyword>
<evidence type="ECO:0000256" key="10">
    <source>
        <dbReference type="ARBA" id="ARBA00022801"/>
    </source>
</evidence>
<dbReference type="GO" id="GO:0004332">
    <property type="term" value="F:fructose-bisphosphate aldolase activity"/>
    <property type="evidence" value="ECO:0007669"/>
    <property type="project" value="UniProtKB-UniRule"/>
</dbReference>
<dbReference type="PANTHER" id="PTHR38341">
    <property type="entry name" value="FRUCTOSE-1,6-BISPHOSPHATE ALDOLASE/PHOSPHATASE"/>
    <property type="match status" value="1"/>
</dbReference>
<feature type="binding site" evidence="15">
    <location>
        <position position="131"/>
    </location>
    <ligand>
        <name>dihydroxyacetone phosphate</name>
        <dbReference type="ChEBI" id="CHEBI:57642"/>
    </ligand>
</feature>
<dbReference type="AlphaFoldDB" id="A0A1F5UVM2"/>
<feature type="binding site" description="in other chain" evidence="15">
    <location>
        <position position="89"/>
    </location>
    <ligand>
        <name>beta-D-fructose 1,6-bisphosphate</name>
        <dbReference type="ChEBI" id="CHEBI:32966"/>
        <note>ligand shared between dimeric partners</note>
    </ligand>
</feature>
<feature type="binding site" description="in other chain" evidence="15">
    <location>
        <begin position="102"/>
        <end position="103"/>
    </location>
    <ligand>
        <name>beta-D-fructose 1,6-bisphosphate</name>
        <dbReference type="ChEBI" id="CHEBI:32966"/>
        <note>ligand shared between dimeric partners</note>
    </ligand>
</feature>
<dbReference type="HAMAP" id="MF_02067">
    <property type="entry name" value="FBP_aldolase_phosphatase"/>
    <property type="match status" value="1"/>
</dbReference>
<dbReference type="EC" id="3.1.3.11" evidence="6 15"/>
<feature type="binding site" evidence="15">
    <location>
        <position position="18"/>
    </location>
    <ligand>
        <name>dihydroxyacetone phosphate</name>
        <dbReference type="ChEBI" id="CHEBI:57642"/>
    </ligand>
</feature>
<dbReference type="Pfam" id="PF01950">
    <property type="entry name" value="FBPase_3"/>
    <property type="match status" value="1"/>
</dbReference>
<comment type="caution">
    <text evidence="16">The sequence shown here is derived from an EMBL/GenBank/DDBJ whole genome shotgun (WGS) entry which is preliminary data.</text>
</comment>
<comment type="cofactor">
    <cofactor evidence="2 15">
        <name>Mg(2+)</name>
        <dbReference type="ChEBI" id="CHEBI:18420"/>
    </cofactor>
</comment>
<keyword evidence="10 15" id="KW-0378">Hydrolase</keyword>
<keyword evidence="14 15" id="KW-0119">Carbohydrate metabolism</keyword>
<accession>A0A1F5UVM2</accession>
<evidence type="ECO:0000256" key="8">
    <source>
        <dbReference type="ARBA" id="ARBA00022432"/>
    </source>
</evidence>
<dbReference type="Proteomes" id="UP000179157">
    <property type="component" value="Unassembled WGS sequence"/>
</dbReference>
<keyword evidence="8 15" id="KW-0312">Gluconeogenesis</keyword>
<comment type="catalytic activity">
    <reaction evidence="1 15">
        <text>beta-D-fructose 1,6-bisphosphate + H2O = beta-D-fructose 6-phosphate + phosphate</text>
        <dbReference type="Rhea" id="RHEA:11064"/>
        <dbReference type="ChEBI" id="CHEBI:15377"/>
        <dbReference type="ChEBI" id="CHEBI:32966"/>
        <dbReference type="ChEBI" id="CHEBI:43474"/>
        <dbReference type="ChEBI" id="CHEBI:57634"/>
        <dbReference type="EC" id="3.1.3.11"/>
    </reaction>
</comment>
<evidence type="ECO:0000256" key="13">
    <source>
        <dbReference type="ARBA" id="ARBA00023270"/>
    </source>
</evidence>
<comment type="domain">
    <text evidence="15">Consists of a single catalytic domain, but remodels its active-site architecture via a large structural change to exhibit dual activities.</text>
</comment>
<dbReference type="EC" id="4.1.2.13" evidence="15"/>
<dbReference type="PIRSF" id="PIRSF015647">
    <property type="entry name" value="FBPtase_archl"/>
    <property type="match status" value="1"/>
</dbReference>
<evidence type="ECO:0000256" key="11">
    <source>
        <dbReference type="ARBA" id="ARBA00022842"/>
    </source>
</evidence>
<sequence>MKTTLSIIKADIGAIGGHLCPSKAVLERVRQYVAAKSKGLVIDSYTTYTGDDIAILMSHQRGANNPEIHSLAWEAFRQGTEVAKGEGLYGAGQDLLKDSFSGNIRGLGPAVAELEFEERPNEPFLLFAADKTEPGAYNLPLYLGFADPMYCPGLMLSPSMAKGFQFIIMDVNYTEGDKVIELNAPEDLYNLAALLRDNHRFVVESIHSRATGEPCVACSTTRLHNIAGKYVGKDDPVMLVRTQAQFPATGEVIAPFALAHYVAGDCRGSHNVALMPVKHASPVAYFDGPALVSCLSFCVHNGKLTEAVDVFDHPFWDLIRQKASEKTLEIRRQGFSGRAMVGIEELEYGGITERLEHLESQFSIRKPPTAKSKR</sequence>
<feature type="binding site" description="in other chain" evidence="15">
    <location>
        <position position="287"/>
    </location>
    <ligand>
        <name>beta-D-fructose 1,6-bisphosphate</name>
        <dbReference type="ChEBI" id="CHEBI:32966"/>
        <note>ligand shared between dimeric partners</note>
    </ligand>
</feature>
<feature type="binding site" evidence="15">
    <location>
        <position position="234"/>
    </location>
    <ligand>
        <name>Mg(2+)</name>
        <dbReference type="ChEBI" id="CHEBI:18420"/>
        <label>4</label>
    </ligand>
</feature>
<keyword evidence="9 15" id="KW-0479">Metal-binding</keyword>
<feature type="binding site" description="in other chain" evidence="15">
    <location>
        <position position="348"/>
    </location>
    <ligand>
        <name>beta-D-fructose 1,6-bisphosphate</name>
        <dbReference type="ChEBI" id="CHEBI:32966"/>
        <note>ligand shared between dimeric partners</note>
    </ligand>
</feature>
<feature type="binding site" description="in other chain" evidence="15">
    <location>
        <position position="131"/>
    </location>
    <ligand>
        <name>beta-D-fructose 1,6-bisphosphate</name>
        <dbReference type="ChEBI" id="CHEBI:32966"/>
        <note>ligand shared between dimeric partners</note>
    </ligand>
</feature>
<dbReference type="SUPFAM" id="SSF111249">
    <property type="entry name" value="Sulfolobus fructose-1,6-bisphosphatase-like"/>
    <property type="match status" value="1"/>
</dbReference>
<feature type="active site" description="Proton acceptor; for FBP phosphatase activity" evidence="15">
    <location>
        <position position="11"/>
    </location>
</feature>
<comment type="caution">
    <text evidence="15">Lacks conserved residue(s) required for the propagation of feature annotation.</text>
</comment>
<comment type="pathway">
    <text evidence="3 15">Carbohydrate biosynthesis; gluconeogenesis.</text>
</comment>
<evidence type="ECO:0000256" key="5">
    <source>
        <dbReference type="ARBA" id="ARBA00011820"/>
    </source>
</evidence>
<proteinExistence type="inferred from homology"/>
<feature type="active site" description="Schiff-base intermediate with DHAP; for FBP aldolase activity" evidence="15">
    <location>
        <position position="233"/>
    </location>
</feature>
<name>A0A1F5UVM2_FRAXR</name>
<comment type="function">
    <text evidence="15">Catalyzes two subsequent steps in gluconeogenesis: the aldol condensation of dihydroxyacetone phosphate (DHAP) and glyceraldehyde-3-phosphate (GA3P) to fructose-1,6-bisphosphate (FBP), and the dephosphorylation of FBP to fructose-6-phosphate (F6P).</text>
</comment>
<dbReference type="NCBIfam" id="NF041126">
    <property type="entry name" value="FBP_aldo_phos"/>
    <property type="match status" value="1"/>
</dbReference>
<gene>
    <name evidence="15" type="primary">fbp</name>
    <name evidence="16" type="ORF">A2Z21_03105</name>
</gene>
<feature type="binding site" evidence="15">
    <location>
        <position position="234"/>
    </location>
    <ligand>
        <name>Mg(2+)</name>
        <dbReference type="ChEBI" id="CHEBI:18420"/>
        <label>3</label>
    </ligand>
</feature>
<dbReference type="GO" id="GO:0006094">
    <property type="term" value="P:gluconeogenesis"/>
    <property type="evidence" value="ECO:0007669"/>
    <property type="project" value="UniProtKB-UniRule"/>
</dbReference>
<feature type="binding site" evidence="15">
    <location>
        <position position="51"/>
    </location>
    <ligand>
        <name>Mg(2+)</name>
        <dbReference type="ChEBI" id="CHEBI:18420"/>
        <label>2</label>
    </ligand>
</feature>
<comment type="similarity">
    <text evidence="4 15">Belongs to the FBP aldolase/phosphatase family.</text>
</comment>
<feature type="binding site" evidence="15">
    <location>
        <position position="287"/>
    </location>
    <ligand>
        <name>dihydroxyacetone phosphate</name>
        <dbReference type="ChEBI" id="CHEBI:57642"/>
    </ligand>
</feature>
<dbReference type="UniPathway" id="UPA00138"/>
<evidence type="ECO:0000256" key="9">
    <source>
        <dbReference type="ARBA" id="ARBA00022723"/>
    </source>
</evidence>
<dbReference type="GO" id="GO:0000287">
    <property type="term" value="F:magnesium ion binding"/>
    <property type="evidence" value="ECO:0007669"/>
    <property type="project" value="UniProtKB-UniRule"/>
</dbReference>
<evidence type="ECO:0000313" key="16">
    <source>
        <dbReference type="EMBL" id="OGF55216.1"/>
    </source>
</evidence>
<dbReference type="GO" id="GO:0042132">
    <property type="term" value="F:fructose 1,6-bisphosphate 1-phosphatase activity"/>
    <property type="evidence" value="ECO:0007669"/>
    <property type="project" value="UniProtKB-UniRule"/>
</dbReference>
<dbReference type="InterPro" id="IPR036076">
    <property type="entry name" value="FBPase_V_sf"/>
</dbReference>